<dbReference type="SMART" id="SM00506">
    <property type="entry name" value="A1pp"/>
    <property type="match status" value="1"/>
</dbReference>
<accession>A0AAW8T9W9</accession>
<dbReference type="EMBL" id="JARPXM010000023">
    <property type="protein sequence ID" value="MDT2539910.1"/>
    <property type="molecule type" value="Genomic_DNA"/>
</dbReference>
<dbReference type="PANTHER" id="PTHR11106">
    <property type="entry name" value="GANGLIOSIDE INDUCED DIFFERENTIATION ASSOCIATED PROTEIN 2-RELATED"/>
    <property type="match status" value="1"/>
</dbReference>
<gene>
    <name evidence="3" type="ORF">P7D69_11630</name>
    <name evidence="2" type="ORF">P7D78_17515</name>
</gene>
<dbReference type="PANTHER" id="PTHR11106:SF27">
    <property type="entry name" value="MACRO DOMAIN-CONTAINING PROTEIN"/>
    <property type="match status" value="1"/>
</dbReference>
<dbReference type="Proteomes" id="UP001254770">
    <property type="component" value="Unassembled WGS sequence"/>
</dbReference>
<dbReference type="RefSeq" id="WP_028020400.1">
    <property type="nucleotide sequence ID" value="NZ_BAAAXM010000043.1"/>
</dbReference>
<evidence type="ECO:0000313" key="3">
    <source>
        <dbReference type="EMBL" id="MDT2544992.1"/>
    </source>
</evidence>
<evidence type="ECO:0000313" key="4">
    <source>
        <dbReference type="Proteomes" id="UP001254770"/>
    </source>
</evidence>
<dbReference type="AlphaFoldDB" id="A0AAW8T9W9"/>
<organism evidence="3 4">
    <name type="scientific">Enterococcus raffinosus</name>
    <dbReference type="NCBI Taxonomy" id="71452"/>
    <lineage>
        <taxon>Bacteria</taxon>
        <taxon>Bacillati</taxon>
        <taxon>Bacillota</taxon>
        <taxon>Bacilli</taxon>
        <taxon>Lactobacillales</taxon>
        <taxon>Enterococcaceae</taxon>
        <taxon>Enterococcus</taxon>
    </lineage>
</organism>
<dbReference type="Pfam" id="PF01661">
    <property type="entry name" value="Macro"/>
    <property type="match status" value="1"/>
</dbReference>
<sequence>MIEVKLGDISRLERPVDAIVNAANAALIPGGGVDGALNRAAGPKLKQAMAKIGGTPTGSAVITEAFHLPATYVIHAVGPRYIDGEHEEERLLYSAYESVYRLVHSHELQTIAVPVLSAGIYGYPKTEAARILYEVANRGENQAINTLVVVFESSWLPIFERLQIGNEND</sequence>
<dbReference type="Gene3D" id="3.40.220.10">
    <property type="entry name" value="Leucine Aminopeptidase, subunit E, domain 1"/>
    <property type="match status" value="1"/>
</dbReference>
<feature type="domain" description="Macro" evidence="1">
    <location>
        <begin position="1"/>
        <end position="167"/>
    </location>
</feature>
<dbReference type="InterPro" id="IPR043472">
    <property type="entry name" value="Macro_dom-like"/>
</dbReference>
<dbReference type="Proteomes" id="UP001249240">
    <property type="component" value="Unassembled WGS sequence"/>
</dbReference>
<dbReference type="EMBL" id="JARPXL010000010">
    <property type="protein sequence ID" value="MDT2544992.1"/>
    <property type="molecule type" value="Genomic_DNA"/>
</dbReference>
<name>A0AAW8T9W9_9ENTE</name>
<protein>
    <submittedName>
        <fullName evidence="3">Macro domain-containing protein</fullName>
    </submittedName>
</protein>
<proteinExistence type="predicted"/>
<dbReference type="SUPFAM" id="SSF52949">
    <property type="entry name" value="Macro domain-like"/>
    <property type="match status" value="1"/>
</dbReference>
<evidence type="ECO:0000313" key="2">
    <source>
        <dbReference type="EMBL" id="MDT2539910.1"/>
    </source>
</evidence>
<dbReference type="PROSITE" id="PS51154">
    <property type="entry name" value="MACRO"/>
    <property type="match status" value="1"/>
</dbReference>
<reference evidence="3" key="1">
    <citation type="submission" date="2023-03" db="EMBL/GenBank/DDBJ databases">
        <authorList>
            <person name="Shen W."/>
            <person name="Cai J."/>
        </authorList>
    </citation>
    <scope>NUCLEOTIDE SEQUENCE</scope>
    <source>
        <strain evidence="2">B646-2</strain>
        <strain evidence="3">Y15</strain>
    </source>
</reference>
<dbReference type="InterPro" id="IPR002589">
    <property type="entry name" value="Macro_dom"/>
</dbReference>
<comment type="caution">
    <text evidence="3">The sequence shown here is derived from an EMBL/GenBank/DDBJ whole genome shotgun (WGS) entry which is preliminary data.</text>
</comment>
<evidence type="ECO:0000259" key="1">
    <source>
        <dbReference type="PROSITE" id="PS51154"/>
    </source>
</evidence>